<evidence type="ECO:0000256" key="1">
    <source>
        <dbReference type="SAM" id="Coils"/>
    </source>
</evidence>
<protein>
    <submittedName>
        <fullName evidence="2">Prefoldin subunit 5</fullName>
    </submittedName>
</protein>
<gene>
    <name evidence="2" type="ORF">J2S10_001092</name>
</gene>
<dbReference type="Gene3D" id="1.20.1480.30">
    <property type="entry name" value="Designed four-helix bundle protein"/>
    <property type="match status" value="1"/>
</dbReference>
<name>A0ABT9XR24_9BACI</name>
<accession>A0ABT9XR24</accession>
<comment type="caution">
    <text evidence="2">The sequence shown here is derived from an EMBL/GenBank/DDBJ whole genome shotgun (WGS) entry which is preliminary data.</text>
</comment>
<dbReference type="Proteomes" id="UP001224122">
    <property type="component" value="Unassembled WGS sequence"/>
</dbReference>
<sequence>MTEQEMVQINRRMDDKLQDMYGRFNALNERMGSHQAGIESLKMDQDQYNKVRNDHFDLKDVVDQIQKDMQDVSAEIREIKAYCESLNAQQKQIQKNMDAMAQQYQVIMNWYSQTLFAKS</sequence>
<dbReference type="EMBL" id="JAUSTW010000002">
    <property type="protein sequence ID" value="MDQ0197951.1"/>
    <property type="molecule type" value="Genomic_DNA"/>
</dbReference>
<keyword evidence="1" id="KW-0175">Coiled coil</keyword>
<proteinExistence type="predicted"/>
<evidence type="ECO:0000313" key="2">
    <source>
        <dbReference type="EMBL" id="MDQ0197951.1"/>
    </source>
</evidence>
<evidence type="ECO:0000313" key="3">
    <source>
        <dbReference type="Proteomes" id="UP001224122"/>
    </source>
</evidence>
<organism evidence="2 3">
    <name type="scientific">Neobacillus ginsengisoli</name>
    <dbReference type="NCBI Taxonomy" id="904295"/>
    <lineage>
        <taxon>Bacteria</taxon>
        <taxon>Bacillati</taxon>
        <taxon>Bacillota</taxon>
        <taxon>Bacilli</taxon>
        <taxon>Bacillales</taxon>
        <taxon>Bacillaceae</taxon>
        <taxon>Neobacillus</taxon>
    </lineage>
</organism>
<dbReference type="RefSeq" id="WP_307405220.1">
    <property type="nucleotide sequence ID" value="NZ_JAUSTW010000002.1"/>
</dbReference>
<feature type="coiled-coil region" evidence="1">
    <location>
        <begin position="69"/>
        <end position="103"/>
    </location>
</feature>
<keyword evidence="3" id="KW-1185">Reference proteome</keyword>
<reference evidence="2 3" key="1">
    <citation type="submission" date="2023-07" db="EMBL/GenBank/DDBJ databases">
        <title>Genomic Encyclopedia of Type Strains, Phase IV (KMG-IV): sequencing the most valuable type-strain genomes for metagenomic binning, comparative biology and taxonomic classification.</title>
        <authorList>
            <person name="Goeker M."/>
        </authorList>
    </citation>
    <scope>NUCLEOTIDE SEQUENCE [LARGE SCALE GENOMIC DNA]</scope>
    <source>
        <strain evidence="2 3">DSM 27594</strain>
    </source>
</reference>